<reference evidence="4" key="1">
    <citation type="submission" date="2022-09" db="EMBL/GenBank/DDBJ databases">
        <authorList>
            <person name="Yuan C."/>
            <person name="Ke Z."/>
        </authorList>
    </citation>
    <scope>NUCLEOTIDE SEQUENCE</scope>
    <source>
        <strain evidence="4">LB-8</strain>
    </source>
</reference>
<comment type="caution">
    <text evidence="4">The sequence shown here is derived from an EMBL/GenBank/DDBJ whole genome shotgun (WGS) entry which is preliminary data.</text>
</comment>
<gene>
    <name evidence="4" type="ORF">OCK74_24895</name>
</gene>
<dbReference type="EMBL" id="JAOTIF010000033">
    <property type="protein sequence ID" value="MCU7552381.1"/>
    <property type="molecule type" value="Genomic_DNA"/>
</dbReference>
<dbReference type="RefSeq" id="WP_279299818.1">
    <property type="nucleotide sequence ID" value="NZ_JAOTIF010000033.1"/>
</dbReference>
<feature type="modified residue" description="4-aspartylphosphate" evidence="1">
    <location>
        <position position="56"/>
    </location>
</feature>
<dbReference type="SUPFAM" id="SSF52172">
    <property type="entry name" value="CheY-like"/>
    <property type="match status" value="1"/>
</dbReference>
<dbReference type="Gene3D" id="3.40.50.2300">
    <property type="match status" value="1"/>
</dbReference>
<evidence type="ECO:0000259" key="2">
    <source>
        <dbReference type="PROSITE" id="PS50110"/>
    </source>
</evidence>
<dbReference type="PANTHER" id="PTHR37299:SF1">
    <property type="entry name" value="STAGE 0 SPORULATION PROTEIN A HOMOLOG"/>
    <property type="match status" value="1"/>
</dbReference>
<keyword evidence="5" id="KW-1185">Reference proteome</keyword>
<dbReference type="PROSITE" id="PS50930">
    <property type="entry name" value="HTH_LYTTR"/>
    <property type="match status" value="1"/>
</dbReference>
<dbReference type="GO" id="GO:0003677">
    <property type="term" value="F:DNA binding"/>
    <property type="evidence" value="ECO:0007669"/>
    <property type="project" value="UniProtKB-KW"/>
</dbReference>
<evidence type="ECO:0000313" key="5">
    <source>
        <dbReference type="Proteomes" id="UP001155483"/>
    </source>
</evidence>
<dbReference type="AlphaFoldDB" id="A0A9X3BA91"/>
<organism evidence="4 5">
    <name type="scientific">Paraflavisolibacter caeni</name>
    <dbReference type="NCBI Taxonomy" id="2982496"/>
    <lineage>
        <taxon>Bacteria</taxon>
        <taxon>Pseudomonadati</taxon>
        <taxon>Bacteroidota</taxon>
        <taxon>Chitinophagia</taxon>
        <taxon>Chitinophagales</taxon>
        <taxon>Chitinophagaceae</taxon>
        <taxon>Paraflavisolibacter</taxon>
    </lineage>
</organism>
<evidence type="ECO:0000256" key="1">
    <source>
        <dbReference type="PROSITE-ProRule" id="PRU00169"/>
    </source>
</evidence>
<dbReference type="InterPro" id="IPR011006">
    <property type="entry name" value="CheY-like_superfamily"/>
</dbReference>
<dbReference type="SMART" id="SM00850">
    <property type="entry name" value="LytTR"/>
    <property type="match status" value="1"/>
</dbReference>
<feature type="domain" description="HTH LytTR-type" evidence="3">
    <location>
        <begin position="144"/>
        <end position="252"/>
    </location>
</feature>
<dbReference type="Pfam" id="PF04397">
    <property type="entry name" value="LytTR"/>
    <property type="match status" value="1"/>
</dbReference>
<sequence length="253" mass="29543">MTKIIIIEDEKYACDALVKTLYEAAADIEIKAILTSVEESIRFLSQDAEADLILSDVQLTDGLSFSIFNEVDIDAPIIFITGYDKFMMTAFEYNSIDYLLKPVSKDDLQKALTKYRKLQKHFMSANESLYHFINHFGEKKKTRILVRKGMEHVALQLDDIALFYTENKVVYVFDKCGKKYLADKNLSDLELQLDKDRFFRVNRQYIVNINFIRSFKAFERVKLQVELTLSDWHHHIIVSQETAPLFKKWLADA</sequence>
<dbReference type="Proteomes" id="UP001155483">
    <property type="component" value="Unassembled WGS sequence"/>
</dbReference>
<keyword evidence="4" id="KW-0238">DNA-binding</keyword>
<dbReference type="PROSITE" id="PS50110">
    <property type="entry name" value="RESPONSE_REGULATORY"/>
    <property type="match status" value="1"/>
</dbReference>
<dbReference type="Gene3D" id="2.40.50.1020">
    <property type="entry name" value="LytTr DNA-binding domain"/>
    <property type="match status" value="1"/>
</dbReference>
<dbReference type="InterPro" id="IPR007492">
    <property type="entry name" value="LytTR_DNA-bd_dom"/>
</dbReference>
<evidence type="ECO:0000259" key="3">
    <source>
        <dbReference type="PROSITE" id="PS50930"/>
    </source>
</evidence>
<evidence type="ECO:0000313" key="4">
    <source>
        <dbReference type="EMBL" id="MCU7552381.1"/>
    </source>
</evidence>
<dbReference type="GO" id="GO:0000156">
    <property type="term" value="F:phosphorelay response regulator activity"/>
    <property type="evidence" value="ECO:0007669"/>
    <property type="project" value="InterPro"/>
</dbReference>
<accession>A0A9X3BA91</accession>
<dbReference type="Pfam" id="PF00072">
    <property type="entry name" value="Response_reg"/>
    <property type="match status" value="1"/>
</dbReference>
<dbReference type="InterPro" id="IPR046947">
    <property type="entry name" value="LytR-like"/>
</dbReference>
<proteinExistence type="predicted"/>
<dbReference type="InterPro" id="IPR001789">
    <property type="entry name" value="Sig_transdc_resp-reg_receiver"/>
</dbReference>
<dbReference type="SMART" id="SM00448">
    <property type="entry name" value="REC"/>
    <property type="match status" value="1"/>
</dbReference>
<keyword evidence="1" id="KW-0597">Phosphoprotein</keyword>
<feature type="domain" description="Response regulatory" evidence="2">
    <location>
        <begin position="3"/>
        <end position="116"/>
    </location>
</feature>
<dbReference type="PANTHER" id="PTHR37299">
    <property type="entry name" value="TRANSCRIPTIONAL REGULATOR-RELATED"/>
    <property type="match status" value="1"/>
</dbReference>
<name>A0A9X3BA91_9BACT</name>
<reference evidence="4" key="2">
    <citation type="submission" date="2023-04" db="EMBL/GenBank/DDBJ databases">
        <title>Paracnuella aquatica gen. nov., sp. nov., a member of the family Chitinophagaceae isolated from a hot spring.</title>
        <authorList>
            <person name="Wang C."/>
        </authorList>
    </citation>
    <scope>NUCLEOTIDE SEQUENCE</scope>
    <source>
        <strain evidence="4">LB-8</strain>
    </source>
</reference>
<protein>
    <submittedName>
        <fullName evidence="4">LytTR family DNA-binding domain-containing protein</fullName>
    </submittedName>
</protein>